<dbReference type="PROSITE" id="PS01031">
    <property type="entry name" value="SHSP"/>
    <property type="match status" value="1"/>
</dbReference>
<evidence type="ECO:0000313" key="6">
    <source>
        <dbReference type="EMBL" id="CAD8360324.1"/>
    </source>
</evidence>
<dbReference type="CDD" id="cd06464">
    <property type="entry name" value="ACD_sHsps-like"/>
    <property type="match status" value="1"/>
</dbReference>
<gene>
    <name evidence="6" type="ORF">MPOL1434_LOCUS894</name>
</gene>
<sequence length="207" mass="23234">MKLSTLALSAAALSPVAASGFSMLSPYRFPRMQSLIKEMDELFEHDWPSTMMDEQLARMDKEMAELSKGGLTLRRSSPRYELAESPDKFQVTVEIPDAFKLEDVDVELKADGKLLSITGKHQEKTDDSSFSSTFQQSFSLDPTVVIEELNANFDDGKLVVSAPRKEMLPQLENRKIAVEGKLEVPVVENKHEEEPKEDMKEETPVAP</sequence>
<dbReference type="Pfam" id="PF00011">
    <property type="entry name" value="HSP20"/>
    <property type="match status" value="1"/>
</dbReference>
<reference evidence="6" key="1">
    <citation type="submission" date="2021-01" db="EMBL/GenBank/DDBJ databases">
        <authorList>
            <person name="Corre E."/>
            <person name="Pelletier E."/>
            <person name="Niang G."/>
            <person name="Scheremetjew M."/>
            <person name="Finn R."/>
            <person name="Kale V."/>
            <person name="Holt S."/>
            <person name="Cochrane G."/>
            <person name="Meng A."/>
            <person name="Brown T."/>
            <person name="Cohen L."/>
        </authorList>
    </citation>
    <scope>NUCLEOTIDE SEQUENCE</scope>
    <source>
        <strain evidence="6">CCMP3303</strain>
    </source>
</reference>
<dbReference type="SUPFAM" id="SSF49764">
    <property type="entry name" value="HSP20-like chaperones"/>
    <property type="match status" value="1"/>
</dbReference>
<dbReference type="GO" id="GO:0005737">
    <property type="term" value="C:cytoplasm"/>
    <property type="evidence" value="ECO:0007669"/>
    <property type="project" value="TreeGrafter"/>
</dbReference>
<dbReference type="Gene3D" id="2.60.40.790">
    <property type="match status" value="1"/>
</dbReference>
<dbReference type="InterPro" id="IPR001436">
    <property type="entry name" value="Alpha-crystallin/sHSP_animal"/>
</dbReference>
<dbReference type="InterPro" id="IPR008978">
    <property type="entry name" value="HSP20-like_chaperone"/>
</dbReference>
<dbReference type="AlphaFoldDB" id="A0A7S0ADJ6"/>
<evidence type="ECO:0000259" key="5">
    <source>
        <dbReference type="PROSITE" id="PS01031"/>
    </source>
</evidence>
<evidence type="ECO:0000256" key="3">
    <source>
        <dbReference type="SAM" id="MobiDB-lite"/>
    </source>
</evidence>
<feature type="chain" id="PRO_5030823288" description="SHSP domain-containing protein" evidence="4">
    <location>
        <begin position="19"/>
        <end position="207"/>
    </location>
</feature>
<protein>
    <recommendedName>
        <fullName evidence="5">SHSP domain-containing protein</fullName>
    </recommendedName>
</protein>
<comment type="similarity">
    <text evidence="1 2">Belongs to the small heat shock protein (HSP20) family.</text>
</comment>
<name>A0A7S0ADJ6_9STRA</name>
<keyword evidence="4" id="KW-0732">Signal</keyword>
<dbReference type="GO" id="GO:0042026">
    <property type="term" value="P:protein refolding"/>
    <property type="evidence" value="ECO:0007669"/>
    <property type="project" value="TreeGrafter"/>
</dbReference>
<dbReference type="InterPro" id="IPR002068">
    <property type="entry name" value="A-crystallin/Hsp20_dom"/>
</dbReference>
<accession>A0A7S0ADJ6</accession>
<evidence type="ECO:0000256" key="2">
    <source>
        <dbReference type="RuleBase" id="RU003616"/>
    </source>
</evidence>
<dbReference type="GO" id="GO:0005634">
    <property type="term" value="C:nucleus"/>
    <property type="evidence" value="ECO:0007669"/>
    <property type="project" value="TreeGrafter"/>
</dbReference>
<dbReference type="PANTHER" id="PTHR45640">
    <property type="entry name" value="HEAT SHOCK PROTEIN HSP-12.2-RELATED"/>
    <property type="match status" value="1"/>
</dbReference>
<proteinExistence type="inferred from homology"/>
<evidence type="ECO:0000256" key="1">
    <source>
        <dbReference type="PROSITE-ProRule" id="PRU00285"/>
    </source>
</evidence>
<dbReference type="EMBL" id="HBEJ01001496">
    <property type="protein sequence ID" value="CAD8360324.1"/>
    <property type="molecule type" value="Transcribed_RNA"/>
</dbReference>
<dbReference type="GO" id="GO:0051082">
    <property type="term" value="F:unfolded protein binding"/>
    <property type="evidence" value="ECO:0007669"/>
    <property type="project" value="TreeGrafter"/>
</dbReference>
<organism evidence="6">
    <name type="scientific">Minutocellus polymorphus</name>
    <dbReference type="NCBI Taxonomy" id="265543"/>
    <lineage>
        <taxon>Eukaryota</taxon>
        <taxon>Sar</taxon>
        <taxon>Stramenopiles</taxon>
        <taxon>Ochrophyta</taxon>
        <taxon>Bacillariophyta</taxon>
        <taxon>Mediophyceae</taxon>
        <taxon>Cymatosirophycidae</taxon>
        <taxon>Cymatosirales</taxon>
        <taxon>Cymatosiraceae</taxon>
        <taxon>Minutocellus</taxon>
    </lineage>
</organism>
<feature type="region of interest" description="Disordered" evidence="3">
    <location>
        <begin position="187"/>
        <end position="207"/>
    </location>
</feature>
<evidence type="ECO:0000256" key="4">
    <source>
        <dbReference type="SAM" id="SignalP"/>
    </source>
</evidence>
<dbReference type="GO" id="GO:0009408">
    <property type="term" value="P:response to heat"/>
    <property type="evidence" value="ECO:0007669"/>
    <property type="project" value="TreeGrafter"/>
</dbReference>
<dbReference type="PANTHER" id="PTHR45640:SF26">
    <property type="entry name" value="RE23625P"/>
    <property type="match status" value="1"/>
</dbReference>
<feature type="domain" description="SHSP" evidence="5">
    <location>
        <begin position="71"/>
        <end position="179"/>
    </location>
</feature>
<feature type="signal peptide" evidence="4">
    <location>
        <begin position="1"/>
        <end position="18"/>
    </location>
</feature>